<evidence type="ECO:0000256" key="14">
    <source>
        <dbReference type="PROSITE-ProRule" id="PRU00502"/>
    </source>
</evidence>
<evidence type="ECO:0000256" key="1">
    <source>
        <dbReference type="ARBA" id="ARBA00000707"/>
    </source>
</evidence>
<dbReference type="FunFam" id="3.30.40.10:FF:000396">
    <property type="entry name" value="Ubiquitin carboxyl-terminal hydrolase"/>
    <property type="match status" value="1"/>
</dbReference>
<keyword evidence="21" id="KW-1185">Reference proteome</keyword>
<gene>
    <name evidence="20" type="ORF">COEREDRAFT_43799</name>
</gene>
<keyword evidence="5" id="KW-0677">Repeat</keyword>
<dbReference type="GO" id="GO:0016579">
    <property type="term" value="P:protein deubiquitination"/>
    <property type="evidence" value="ECO:0007669"/>
    <property type="project" value="InterPro"/>
</dbReference>
<dbReference type="EC" id="3.4.19.12" evidence="11 15"/>
<dbReference type="PROSITE" id="PS50271">
    <property type="entry name" value="ZF_UBP"/>
    <property type="match status" value="2"/>
</dbReference>
<dbReference type="Gene3D" id="3.30.40.10">
    <property type="entry name" value="Zinc/RING finger domain, C3HC4 (zinc finger)"/>
    <property type="match status" value="2"/>
</dbReference>
<dbReference type="InterPro" id="IPR028889">
    <property type="entry name" value="USP"/>
</dbReference>
<evidence type="ECO:0000259" key="17">
    <source>
        <dbReference type="PROSITE" id="PS50030"/>
    </source>
</evidence>
<dbReference type="Gene3D" id="3.90.70.10">
    <property type="entry name" value="Cysteine proteinases"/>
    <property type="match status" value="1"/>
</dbReference>
<dbReference type="InterPro" id="IPR001607">
    <property type="entry name" value="Znf_UBP"/>
</dbReference>
<feature type="binding site" evidence="13">
    <location>
        <position position="213"/>
    </location>
    <ligand>
        <name>Zn(2+)</name>
        <dbReference type="ChEBI" id="CHEBI:29105"/>
    </ligand>
</feature>
<evidence type="ECO:0000256" key="6">
    <source>
        <dbReference type="ARBA" id="ARBA00022771"/>
    </source>
</evidence>
<dbReference type="EMBL" id="KZ303503">
    <property type="protein sequence ID" value="PIA15921.1"/>
    <property type="molecule type" value="Genomic_DNA"/>
</dbReference>
<dbReference type="OrthoDB" id="361536at2759"/>
<dbReference type="Proteomes" id="UP000242474">
    <property type="component" value="Unassembled WGS sequence"/>
</dbReference>
<reference evidence="20 21" key="1">
    <citation type="journal article" date="2015" name="Genome Biol. Evol.">
        <title>Phylogenomic analyses indicate that early fungi evolved digesting cell walls of algal ancestors of land plants.</title>
        <authorList>
            <person name="Chang Y."/>
            <person name="Wang S."/>
            <person name="Sekimoto S."/>
            <person name="Aerts A.L."/>
            <person name="Choi C."/>
            <person name="Clum A."/>
            <person name="LaButti K.M."/>
            <person name="Lindquist E.A."/>
            <person name="Yee Ngan C."/>
            <person name="Ohm R.A."/>
            <person name="Salamov A.A."/>
            <person name="Grigoriev I.V."/>
            <person name="Spatafora J.W."/>
            <person name="Berbee M.L."/>
        </authorList>
    </citation>
    <scope>NUCLEOTIDE SEQUENCE [LARGE SCALE GENOMIC DNA]</scope>
    <source>
        <strain evidence="20 21">NRRL 1564</strain>
    </source>
</reference>
<evidence type="ECO:0000259" key="18">
    <source>
        <dbReference type="PROSITE" id="PS50235"/>
    </source>
</evidence>
<dbReference type="InterPro" id="IPR013083">
    <property type="entry name" value="Znf_RING/FYVE/PHD"/>
</dbReference>
<dbReference type="Pfam" id="PF00627">
    <property type="entry name" value="UBA"/>
    <property type="match status" value="2"/>
</dbReference>
<dbReference type="InterPro" id="IPR016652">
    <property type="entry name" value="Ubiquitinyl_hydrolase"/>
</dbReference>
<feature type="region of interest" description="Disordered" evidence="16">
    <location>
        <begin position="701"/>
        <end position="722"/>
    </location>
</feature>
<evidence type="ECO:0000256" key="4">
    <source>
        <dbReference type="ARBA" id="ARBA00022723"/>
    </source>
</evidence>
<dbReference type="PROSITE" id="PS00973">
    <property type="entry name" value="USP_2"/>
    <property type="match status" value="1"/>
</dbReference>
<feature type="domain" description="UBA" evidence="17">
    <location>
        <begin position="595"/>
        <end position="636"/>
    </location>
</feature>
<dbReference type="PANTHER" id="PTHR21646:SF10">
    <property type="entry name" value="UBIQUITIN CARBOXYL-TERMINAL HYDROLASE 14"/>
    <property type="match status" value="1"/>
</dbReference>
<comment type="similarity">
    <text evidence="2 11 15">Belongs to the peptidase C19 family.</text>
</comment>
<evidence type="ECO:0000256" key="9">
    <source>
        <dbReference type="ARBA" id="ARBA00022807"/>
    </source>
</evidence>
<feature type="active site" description="Nucleophile" evidence="12">
    <location>
        <position position="316"/>
    </location>
</feature>
<proteinExistence type="inferred from homology"/>
<dbReference type="SUPFAM" id="SSF57850">
    <property type="entry name" value="RING/U-box"/>
    <property type="match status" value="2"/>
</dbReference>
<sequence>MSLCEHALSARLPLPSSSTPVYKEECTQCFDDQDMAEGIDVCLTCFNGGCPRLPYNHAHQHSMKSGHHLALNIRRVAKLASETDERRPAKLTKLEIKEENDEEKYEYMTFVRCWGCAGGAKVESGLENIEPTVQAVIHAVEASKGQEIKAWADEVTPCEHFDSLEQKPDESFGLDKLDQCSSCSKRENLWMCLTCGHVGCGRRQYDGSGGNNHAVEHFQNTGHKVSIKLGTITPEGTADAYCYICDDNRMDPQLSVHLQAFQINVAAQQKTEKSIAELQLEQNLKFDFSMTTADGTELVPVAGPGLTGLRNLGNSCYLASVMQCVFSIDRFRDRYFPTASDHFATCTQQRPAQCVLCQLHKLANGLWSGRYAELERDANNNVGYQRGISPVHFKTAIAKDHYEFSTMRQQDAFEFLQHLTKQIDIVERAVAGGAHNPTKVLDFTMEERLQCTECKKVRYKAQSASSVSLPVIKRPLDGVQEDGAQQVFEPIELAQCLELMTGNETIEGYNCPCCQHPTVATKSTRFATFPKVLAVQVRRFELVNWVPQKLAIPVQVPLGQVDLGTYRGSGAQSGEELLPEDEPADATCSEQQEQQVDEEVVVQLESMGFPRVRCVKAIKKTGNCGAEAAMNWIFEHMEDPDIDTPEPEQQPQQASAASNTVDPAAVEQLMGMGFPKDRVERALGQTAGDANRALDRLLSCADDDDNNTAANTESESNRNDSMNATKFELTGFVSHKGTSVHCGHYVASVRHGLGDEGKWFLFNDAKVVEQPEPQPEQAYVYFFTRVD</sequence>
<feature type="domain" description="UBP-type" evidence="19">
    <location>
        <begin position="156"/>
        <end position="265"/>
    </location>
</feature>
<keyword evidence="7 11" id="KW-0833">Ubl conjugation pathway</keyword>
<evidence type="ECO:0000256" key="13">
    <source>
        <dbReference type="PIRSR" id="PIRSR016308-3"/>
    </source>
</evidence>
<dbReference type="GO" id="GO:0008270">
    <property type="term" value="F:zinc ion binding"/>
    <property type="evidence" value="ECO:0007669"/>
    <property type="project" value="UniProtKB-UniRule"/>
</dbReference>
<dbReference type="PIRSF" id="PIRSF016308">
    <property type="entry name" value="UBP"/>
    <property type="match status" value="1"/>
</dbReference>
<dbReference type="SUPFAM" id="SSF54001">
    <property type="entry name" value="Cysteine proteinases"/>
    <property type="match status" value="1"/>
</dbReference>
<evidence type="ECO:0000256" key="8">
    <source>
        <dbReference type="ARBA" id="ARBA00022801"/>
    </source>
</evidence>
<dbReference type="PANTHER" id="PTHR21646">
    <property type="entry name" value="UBIQUITIN CARBOXYL-TERMINAL HYDROLASE"/>
    <property type="match status" value="1"/>
</dbReference>
<evidence type="ECO:0000256" key="2">
    <source>
        <dbReference type="ARBA" id="ARBA00009085"/>
    </source>
</evidence>
<dbReference type="SMART" id="SM00290">
    <property type="entry name" value="ZnF_UBP"/>
    <property type="match status" value="2"/>
</dbReference>
<evidence type="ECO:0000256" key="7">
    <source>
        <dbReference type="ARBA" id="ARBA00022786"/>
    </source>
</evidence>
<organism evidence="20 21">
    <name type="scientific">Coemansia reversa (strain ATCC 12441 / NRRL 1564)</name>
    <dbReference type="NCBI Taxonomy" id="763665"/>
    <lineage>
        <taxon>Eukaryota</taxon>
        <taxon>Fungi</taxon>
        <taxon>Fungi incertae sedis</taxon>
        <taxon>Zoopagomycota</taxon>
        <taxon>Kickxellomycotina</taxon>
        <taxon>Kickxellomycetes</taxon>
        <taxon>Kickxellales</taxon>
        <taxon>Kickxellaceae</taxon>
        <taxon>Coemansia</taxon>
    </lineage>
</organism>
<dbReference type="PROSITE" id="PS50235">
    <property type="entry name" value="USP_3"/>
    <property type="match status" value="1"/>
</dbReference>
<evidence type="ECO:0000256" key="15">
    <source>
        <dbReference type="RuleBase" id="RU366025"/>
    </source>
</evidence>
<keyword evidence="4 11" id="KW-0479">Metal-binding</keyword>
<feature type="binding site" evidence="13">
    <location>
        <position position="180"/>
    </location>
    <ligand>
        <name>Zn(2+)</name>
        <dbReference type="ChEBI" id="CHEBI:29105"/>
    </ligand>
</feature>
<evidence type="ECO:0000256" key="10">
    <source>
        <dbReference type="ARBA" id="ARBA00022833"/>
    </source>
</evidence>
<dbReference type="InterPro" id="IPR018200">
    <property type="entry name" value="USP_CS"/>
</dbReference>
<protein>
    <recommendedName>
        <fullName evidence="11 15">Ubiquitin carboxyl-terminal hydrolase</fullName>
        <ecNumber evidence="11 15">3.4.19.12</ecNumber>
    </recommendedName>
</protein>
<feature type="domain" description="USP" evidence="18">
    <location>
        <begin position="307"/>
        <end position="786"/>
    </location>
</feature>
<dbReference type="FunFam" id="1.10.8.10:FF:000103">
    <property type="entry name" value="Ubiquitin carboxyl-terminal hydrolase"/>
    <property type="match status" value="1"/>
</dbReference>
<evidence type="ECO:0000256" key="11">
    <source>
        <dbReference type="PIRNR" id="PIRNR016308"/>
    </source>
</evidence>
<feature type="region of interest" description="Disordered" evidence="16">
    <location>
        <begin position="639"/>
        <end position="660"/>
    </location>
</feature>
<dbReference type="InterPro" id="IPR009060">
    <property type="entry name" value="UBA-like_sf"/>
</dbReference>
<dbReference type="FunFam" id="3.30.40.10:FF:000587">
    <property type="entry name" value="Ubiquitin carboxyl-terminal hydrolase"/>
    <property type="match status" value="1"/>
</dbReference>
<dbReference type="AlphaFoldDB" id="A0A2G5BA82"/>
<dbReference type="PROSITE" id="PS00972">
    <property type="entry name" value="USP_1"/>
    <property type="match status" value="1"/>
</dbReference>
<keyword evidence="10 11" id="KW-0862">Zinc</keyword>
<evidence type="ECO:0000313" key="20">
    <source>
        <dbReference type="EMBL" id="PIA15921.1"/>
    </source>
</evidence>
<dbReference type="Pfam" id="PF00443">
    <property type="entry name" value="UCH"/>
    <property type="match status" value="1"/>
</dbReference>
<dbReference type="GO" id="GO:0006508">
    <property type="term" value="P:proteolysis"/>
    <property type="evidence" value="ECO:0007669"/>
    <property type="project" value="UniProtKB-KW"/>
</dbReference>
<evidence type="ECO:0000256" key="5">
    <source>
        <dbReference type="ARBA" id="ARBA00022737"/>
    </source>
</evidence>
<dbReference type="Pfam" id="PF17807">
    <property type="entry name" value="zf-UBP_var"/>
    <property type="match status" value="1"/>
</dbReference>
<dbReference type="PROSITE" id="PS50030">
    <property type="entry name" value="UBA"/>
    <property type="match status" value="2"/>
</dbReference>
<feature type="domain" description="UBP-type" evidence="19">
    <location>
        <begin position="2"/>
        <end position="107"/>
    </location>
</feature>
<keyword evidence="6 14" id="KW-0863">Zinc-finger</keyword>
<evidence type="ECO:0000259" key="19">
    <source>
        <dbReference type="PROSITE" id="PS50271"/>
    </source>
</evidence>
<dbReference type="STRING" id="763665.A0A2G5BA82"/>
<dbReference type="CDD" id="cd02658">
    <property type="entry name" value="Peptidase_C19B"/>
    <property type="match status" value="1"/>
</dbReference>
<dbReference type="InterPro" id="IPR001394">
    <property type="entry name" value="Peptidase_C19_UCH"/>
</dbReference>
<dbReference type="SMART" id="SM00165">
    <property type="entry name" value="UBA"/>
    <property type="match status" value="2"/>
</dbReference>
<keyword evidence="9 11" id="KW-0788">Thiol protease</keyword>
<evidence type="ECO:0000256" key="3">
    <source>
        <dbReference type="ARBA" id="ARBA00022670"/>
    </source>
</evidence>
<dbReference type="InterPro" id="IPR041432">
    <property type="entry name" value="UBP13_Znf-UBP_var"/>
</dbReference>
<comment type="catalytic activity">
    <reaction evidence="1 11 15">
        <text>Thiol-dependent hydrolysis of ester, thioester, amide, peptide and isopeptide bonds formed by the C-terminal Gly of ubiquitin (a 76-residue protein attached to proteins as an intracellular targeting signal).</text>
        <dbReference type="EC" id="3.4.19.12"/>
    </reaction>
</comment>
<feature type="binding site" evidence="13">
    <location>
        <position position="183"/>
    </location>
    <ligand>
        <name>Zn(2+)</name>
        <dbReference type="ChEBI" id="CHEBI:29105"/>
    </ligand>
</feature>
<dbReference type="GO" id="GO:0004843">
    <property type="term" value="F:cysteine-type deubiquitinase activity"/>
    <property type="evidence" value="ECO:0007669"/>
    <property type="project" value="UniProtKB-UniRule"/>
</dbReference>
<accession>A0A2G5BA82</accession>
<dbReference type="SUPFAM" id="SSF46934">
    <property type="entry name" value="UBA-like"/>
    <property type="match status" value="1"/>
</dbReference>
<feature type="domain" description="UBA" evidence="17">
    <location>
        <begin position="660"/>
        <end position="700"/>
    </location>
</feature>
<name>A0A2G5BA82_COERN</name>
<feature type="binding site" evidence="13">
    <location>
        <position position="200"/>
    </location>
    <ligand>
        <name>Zn(2+)</name>
        <dbReference type="ChEBI" id="CHEBI:29105"/>
    </ligand>
</feature>
<keyword evidence="3 11" id="KW-0645">Protease</keyword>
<evidence type="ECO:0000313" key="21">
    <source>
        <dbReference type="Proteomes" id="UP000242474"/>
    </source>
</evidence>
<keyword evidence="8 11" id="KW-0378">Hydrolase</keyword>
<dbReference type="InterPro" id="IPR038765">
    <property type="entry name" value="Papain-like_cys_pep_sf"/>
</dbReference>
<evidence type="ECO:0000256" key="12">
    <source>
        <dbReference type="PIRSR" id="PIRSR016308-1"/>
    </source>
</evidence>
<evidence type="ECO:0000256" key="16">
    <source>
        <dbReference type="SAM" id="MobiDB-lite"/>
    </source>
</evidence>
<dbReference type="Pfam" id="PF02148">
    <property type="entry name" value="zf-UBP"/>
    <property type="match status" value="1"/>
</dbReference>
<dbReference type="InterPro" id="IPR015940">
    <property type="entry name" value="UBA"/>
</dbReference>
<feature type="region of interest" description="Disordered" evidence="16">
    <location>
        <begin position="569"/>
        <end position="594"/>
    </location>
</feature>
<dbReference type="Gene3D" id="1.10.8.10">
    <property type="entry name" value="DNA helicase RuvA subunit, C-terminal domain"/>
    <property type="match status" value="2"/>
</dbReference>
<feature type="active site" description="Proton acceptor" evidence="12">
    <location>
        <position position="744"/>
    </location>
</feature>
<dbReference type="CDD" id="cd14385">
    <property type="entry name" value="UBA1_spUBP14_like"/>
    <property type="match status" value="1"/>
</dbReference>
<dbReference type="InterPro" id="IPR050185">
    <property type="entry name" value="Ub_carboxyl-term_hydrolase"/>
</dbReference>